<proteinExistence type="predicted"/>
<comment type="caution">
    <text evidence="1">The sequence shown here is derived from an EMBL/GenBank/DDBJ whole genome shotgun (WGS) entry which is preliminary data.</text>
</comment>
<protein>
    <submittedName>
        <fullName evidence="1">Uncharacterized protein</fullName>
    </submittedName>
</protein>
<dbReference type="AlphaFoldDB" id="A0A4U8UMR7"/>
<sequence length="70" mass="8143">MGTETKIAWMFGLLVKEEAQEAAQKLKMLFKMIVKQPKKLHKNTQKERKRSSKNADIILKGTEKVPKKFI</sequence>
<evidence type="ECO:0000313" key="2">
    <source>
        <dbReference type="Proteomes" id="UP000298663"/>
    </source>
</evidence>
<organism evidence="1 2">
    <name type="scientific">Steinernema carpocapsae</name>
    <name type="common">Entomopathogenic nematode</name>
    <dbReference type="NCBI Taxonomy" id="34508"/>
    <lineage>
        <taxon>Eukaryota</taxon>
        <taxon>Metazoa</taxon>
        <taxon>Ecdysozoa</taxon>
        <taxon>Nematoda</taxon>
        <taxon>Chromadorea</taxon>
        <taxon>Rhabditida</taxon>
        <taxon>Tylenchina</taxon>
        <taxon>Panagrolaimomorpha</taxon>
        <taxon>Strongyloidoidea</taxon>
        <taxon>Steinernematidae</taxon>
        <taxon>Steinernema</taxon>
    </lineage>
</organism>
<gene>
    <name evidence="1" type="ORF">L596_000579</name>
</gene>
<keyword evidence="2" id="KW-1185">Reference proteome</keyword>
<accession>A0A4U8UMR7</accession>
<reference evidence="1 2" key="1">
    <citation type="journal article" date="2015" name="Genome Biol.">
        <title>Comparative genomics of Steinernema reveals deeply conserved gene regulatory networks.</title>
        <authorList>
            <person name="Dillman A.R."/>
            <person name="Macchietto M."/>
            <person name="Porter C.F."/>
            <person name="Rogers A."/>
            <person name="Williams B."/>
            <person name="Antoshechkin I."/>
            <person name="Lee M.M."/>
            <person name="Goodwin Z."/>
            <person name="Lu X."/>
            <person name="Lewis E.E."/>
            <person name="Goodrich-Blair H."/>
            <person name="Stock S.P."/>
            <person name="Adams B.J."/>
            <person name="Sternberg P.W."/>
            <person name="Mortazavi A."/>
        </authorList>
    </citation>
    <scope>NUCLEOTIDE SEQUENCE [LARGE SCALE GENOMIC DNA]</scope>
    <source>
        <strain evidence="1 2">ALL</strain>
    </source>
</reference>
<name>A0A4U8UMR7_STECR</name>
<evidence type="ECO:0000313" key="1">
    <source>
        <dbReference type="EMBL" id="TMS32778.1"/>
    </source>
</evidence>
<dbReference type="EMBL" id="AZBU02000001">
    <property type="protein sequence ID" value="TMS32778.1"/>
    <property type="molecule type" value="Genomic_DNA"/>
</dbReference>
<dbReference type="Proteomes" id="UP000298663">
    <property type="component" value="Unassembled WGS sequence"/>
</dbReference>
<reference evidence="1 2" key="2">
    <citation type="journal article" date="2019" name="G3 (Bethesda)">
        <title>Hybrid Assembly of the Genome of the Entomopathogenic Nematode Steinernema carpocapsae Identifies the X-Chromosome.</title>
        <authorList>
            <person name="Serra L."/>
            <person name="Macchietto M."/>
            <person name="Macias-Munoz A."/>
            <person name="McGill C.J."/>
            <person name="Rodriguez I.M."/>
            <person name="Rodriguez B."/>
            <person name="Murad R."/>
            <person name="Mortazavi A."/>
        </authorList>
    </citation>
    <scope>NUCLEOTIDE SEQUENCE [LARGE SCALE GENOMIC DNA]</scope>
    <source>
        <strain evidence="1 2">ALL</strain>
    </source>
</reference>